<protein>
    <recommendedName>
        <fullName evidence="13">Phytocyanin domain-containing protein</fullName>
    </recommendedName>
</protein>
<keyword evidence="6" id="KW-0249">Electron transport</keyword>
<name>A0A067KXI1_JATCU</name>
<dbReference type="Proteomes" id="UP000027138">
    <property type="component" value="Unassembled WGS sequence"/>
</dbReference>
<dbReference type="InterPro" id="IPR008972">
    <property type="entry name" value="Cupredoxin"/>
</dbReference>
<dbReference type="Pfam" id="PF02298">
    <property type="entry name" value="Cu_bind_like"/>
    <property type="match status" value="1"/>
</dbReference>
<dbReference type="PANTHER" id="PTHR33021:SF533">
    <property type="entry name" value="PHYTOCYANIN DOMAIN-CONTAINING PROTEIN"/>
    <property type="match status" value="1"/>
</dbReference>
<evidence type="ECO:0000256" key="11">
    <source>
        <dbReference type="ARBA" id="ARBA00023180"/>
    </source>
</evidence>
<evidence type="ECO:0000256" key="6">
    <source>
        <dbReference type="ARBA" id="ARBA00022982"/>
    </source>
</evidence>
<evidence type="ECO:0000313" key="15">
    <source>
        <dbReference type="Proteomes" id="UP000027138"/>
    </source>
</evidence>
<dbReference type="AlphaFoldDB" id="A0A067KXI1"/>
<evidence type="ECO:0000256" key="3">
    <source>
        <dbReference type="ARBA" id="ARBA00022692"/>
    </source>
</evidence>
<keyword evidence="11" id="KW-0325">Glycoprotein</keyword>
<evidence type="ECO:0000256" key="7">
    <source>
        <dbReference type="ARBA" id="ARBA00022989"/>
    </source>
</evidence>
<evidence type="ECO:0000256" key="4">
    <source>
        <dbReference type="ARBA" id="ARBA00022723"/>
    </source>
</evidence>
<feature type="signal peptide" evidence="12">
    <location>
        <begin position="1"/>
        <end position="23"/>
    </location>
</feature>
<keyword evidence="5 12" id="KW-0732">Signal</keyword>
<accession>A0A067KXI1</accession>
<evidence type="ECO:0000256" key="8">
    <source>
        <dbReference type="ARBA" id="ARBA00023008"/>
    </source>
</evidence>
<dbReference type="Gene3D" id="2.60.40.420">
    <property type="entry name" value="Cupredoxins - blue copper proteins"/>
    <property type="match status" value="1"/>
</dbReference>
<dbReference type="GO" id="GO:0009055">
    <property type="term" value="F:electron transfer activity"/>
    <property type="evidence" value="ECO:0007669"/>
    <property type="project" value="InterPro"/>
</dbReference>
<gene>
    <name evidence="14" type="ORF">JCGZ_02693</name>
</gene>
<dbReference type="STRING" id="180498.A0A067KXI1"/>
<evidence type="ECO:0000256" key="12">
    <source>
        <dbReference type="SAM" id="SignalP"/>
    </source>
</evidence>
<dbReference type="PANTHER" id="PTHR33021">
    <property type="entry name" value="BLUE COPPER PROTEIN"/>
    <property type="match status" value="1"/>
</dbReference>
<organism evidence="14 15">
    <name type="scientific">Jatropha curcas</name>
    <name type="common">Barbados nut</name>
    <dbReference type="NCBI Taxonomy" id="180498"/>
    <lineage>
        <taxon>Eukaryota</taxon>
        <taxon>Viridiplantae</taxon>
        <taxon>Streptophyta</taxon>
        <taxon>Embryophyta</taxon>
        <taxon>Tracheophyta</taxon>
        <taxon>Spermatophyta</taxon>
        <taxon>Magnoliopsida</taxon>
        <taxon>eudicotyledons</taxon>
        <taxon>Gunneridae</taxon>
        <taxon>Pentapetalae</taxon>
        <taxon>rosids</taxon>
        <taxon>fabids</taxon>
        <taxon>Malpighiales</taxon>
        <taxon>Euphorbiaceae</taxon>
        <taxon>Crotonoideae</taxon>
        <taxon>Jatropheae</taxon>
        <taxon>Jatropha</taxon>
    </lineage>
</organism>
<dbReference type="CDD" id="cd04216">
    <property type="entry name" value="Phytocyanin"/>
    <property type="match status" value="1"/>
</dbReference>
<evidence type="ECO:0000256" key="5">
    <source>
        <dbReference type="ARBA" id="ARBA00022729"/>
    </source>
</evidence>
<keyword evidence="3" id="KW-0812">Transmembrane</keyword>
<comment type="subcellular location">
    <subcellularLocation>
        <location evidence="1">Membrane</location>
        <topology evidence="1">Single-pass type I membrane protein</topology>
    </subcellularLocation>
</comment>
<dbReference type="GO" id="GO:0005886">
    <property type="term" value="C:plasma membrane"/>
    <property type="evidence" value="ECO:0007669"/>
    <property type="project" value="TreeGrafter"/>
</dbReference>
<dbReference type="InterPro" id="IPR003245">
    <property type="entry name" value="Phytocyanin_dom"/>
</dbReference>
<evidence type="ECO:0000256" key="1">
    <source>
        <dbReference type="ARBA" id="ARBA00004479"/>
    </source>
</evidence>
<evidence type="ECO:0000256" key="9">
    <source>
        <dbReference type="ARBA" id="ARBA00023136"/>
    </source>
</evidence>
<feature type="chain" id="PRO_5001639956" description="Phytocyanin domain-containing protein" evidence="12">
    <location>
        <begin position="24"/>
        <end position="152"/>
    </location>
</feature>
<dbReference type="FunFam" id="2.60.40.420:FF:000067">
    <property type="entry name" value="Cupredoxin superfamily protein"/>
    <property type="match status" value="1"/>
</dbReference>
<dbReference type="OrthoDB" id="687943at2759"/>
<keyword evidence="4" id="KW-0479">Metal-binding</keyword>
<dbReference type="SUPFAM" id="SSF49503">
    <property type="entry name" value="Cupredoxins"/>
    <property type="match status" value="1"/>
</dbReference>
<dbReference type="GO" id="GO:0009610">
    <property type="term" value="P:response to symbiotic fungus"/>
    <property type="evidence" value="ECO:0007669"/>
    <property type="project" value="UniProtKB-ARBA"/>
</dbReference>
<evidence type="ECO:0000259" key="13">
    <source>
        <dbReference type="PROSITE" id="PS51485"/>
    </source>
</evidence>
<dbReference type="GO" id="GO:0046872">
    <property type="term" value="F:metal ion binding"/>
    <property type="evidence" value="ECO:0007669"/>
    <property type="project" value="UniProtKB-KW"/>
</dbReference>
<keyword evidence="9" id="KW-0472">Membrane</keyword>
<keyword evidence="15" id="KW-1185">Reference proteome</keyword>
<keyword evidence="7" id="KW-1133">Transmembrane helix</keyword>
<keyword evidence="10" id="KW-1015">Disulfide bond</keyword>
<keyword evidence="8" id="KW-0186">Copper</keyword>
<sequence>MASDQAFIIFVLFVAIAPITILAEEHVVGDEYGWTPGFDYQAWAKDKTFQVGDKLVFQYPVGAHNVFKVNGTAFQNCTKPPLQEALTTGNDTIILATPGRKWYICGVGKHCLGGQKLAITVLSQDYAWSAPAPSPLSTTEPSATRRPFLNFH</sequence>
<evidence type="ECO:0000256" key="2">
    <source>
        <dbReference type="ARBA" id="ARBA00022448"/>
    </source>
</evidence>
<dbReference type="PROSITE" id="PS51485">
    <property type="entry name" value="PHYTOCYANIN"/>
    <property type="match status" value="1"/>
</dbReference>
<evidence type="ECO:0000256" key="10">
    <source>
        <dbReference type="ARBA" id="ARBA00023157"/>
    </source>
</evidence>
<evidence type="ECO:0000313" key="14">
    <source>
        <dbReference type="EMBL" id="KDP39673.1"/>
    </source>
</evidence>
<keyword evidence="2" id="KW-0813">Transport</keyword>
<reference evidence="14 15" key="1">
    <citation type="journal article" date="2014" name="PLoS ONE">
        <title>Global Analysis of Gene Expression Profiles in Physic Nut (Jatropha curcas L.) Seedlings Exposed to Salt Stress.</title>
        <authorList>
            <person name="Zhang L."/>
            <person name="Zhang C."/>
            <person name="Wu P."/>
            <person name="Chen Y."/>
            <person name="Li M."/>
            <person name="Jiang H."/>
            <person name="Wu G."/>
        </authorList>
    </citation>
    <scope>NUCLEOTIDE SEQUENCE [LARGE SCALE GENOMIC DNA]</scope>
    <source>
        <strain evidence="15">cv. GZQX0401</strain>
        <tissue evidence="14">Young leaves</tissue>
    </source>
</reference>
<dbReference type="InterPro" id="IPR039391">
    <property type="entry name" value="Phytocyanin-like"/>
</dbReference>
<proteinExistence type="predicted"/>
<dbReference type="KEGG" id="jcu:105632705"/>
<dbReference type="EMBL" id="KK914347">
    <property type="protein sequence ID" value="KDP39673.1"/>
    <property type="molecule type" value="Genomic_DNA"/>
</dbReference>
<feature type="domain" description="Phytocyanin" evidence="13">
    <location>
        <begin position="24"/>
        <end position="123"/>
    </location>
</feature>